<sequence>MNYLLNLNASHLFTRFFLILPPILTVLASVFYTGSKVLFIIYGLLASVMVFSLYKKRNGYFSLFFLSFLILGCWLKVILHFLFYINFIEPTGQFNYSPSKWNAALLILIAAFATLLACFWLSTLFTKKIRLPSQSFKSSSYLLPLLILSFASAAALLFFNYYFSILKIGTEPLIKLPSPLYMIIAFMVAWGNAILISALAFWLIKDGKLKPCWMFYLLSLLGALTSISMCSRVQIILYTAVPFILYFYKVSPFDRRFTKNEWIKMVFIAAALFLATLLFVFTERYHNFLHAQLKEPGAKPAQTIPNKIRPSYIKIKYVGRVKQTFWTHSLYQFNKLIVNRWIGLEGVLAVSSATNQLGMNLFRTALFENPARGNDAIYQKMSNSSYQKYKNFVFMTIPGPIAFFYYSGSLLMVALGLALLYFTGYFLEHLANIFLRNEGVNAAIGVALAYLFVQLNFPVTLAYFIIELVVFLGGLALLKFLLHRQLHPQRLTQPIGNFQS</sequence>
<evidence type="ECO:0000313" key="2">
    <source>
        <dbReference type="EMBL" id="STO20130.1"/>
    </source>
</evidence>
<feature type="transmembrane region" description="Helical" evidence="1">
    <location>
        <begin position="103"/>
        <end position="121"/>
    </location>
</feature>
<dbReference type="OrthoDB" id="7032304at2"/>
<feature type="transmembrane region" description="Helical" evidence="1">
    <location>
        <begin position="403"/>
        <end position="427"/>
    </location>
</feature>
<feature type="transmembrane region" description="Helical" evidence="1">
    <location>
        <begin position="141"/>
        <end position="163"/>
    </location>
</feature>
<feature type="transmembrane region" description="Helical" evidence="1">
    <location>
        <begin position="37"/>
        <end position="54"/>
    </location>
</feature>
<feature type="transmembrane region" description="Helical" evidence="1">
    <location>
        <begin position="235"/>
        <end position="250"/>
    </location>
</feature>
<keyword evidence="1" id="KW-1133">Transmembrane helix</keyword>
<dbReference type="Proteomes" id="UP000254554">
    <property type="component" value="Unassembled WGS sequence"/>
</dbReference>
<organism evidence="2 3">
    <name type="scientific">Fluoribacter dumoffii</name>
    <dbReference type="NCBI Taxonomy" id="463"/>
    <lineage>
        <taxon>Bacteria</taxon>
        <taxon>Pseudomonadati</taxon>
        <taxon>Pseudomonadota</taxon>
        <taxon>Gammaproteobacteria</taxon>
        <taxon>Legionellales</taxon>
        <taxon>Legionellaceae</taxon>
        <taxon>Fluoribacter</taxon>
    </lineage>
</organism>
<keyword evidence="3" id="KW-1185">Reference proteome</keyword>
<keyword evidence="1" id="KW-0812">Transmembrane</keyword>
<dbReference type="GeneID" id="93291228"/>
<dbReference type="AlphaFoldDB" id="A0A377G6L4"/>
<keyword evidence="1" id="KW-0472">Membrane</keyword>
<feature type="transmembrane region" description="Helical" evidence="1">
    <location>
        <begin position="61"/>
        <end position="83"/>
    </location>
</feature>
<proteinExistence type="predicted"/>
<name>A0A377G6L4_9GAMM</name>
<accession>A0A377G6L4</accession>
<gene>
    <name evidence="2" type="ORF">NCTC11370_00175</name>
</gene>
<dbReference type="EMBL" id="UGGT01000001">
    <property type="protein sequence ID" value="STO20130.1"/>
    <property type="molecule type" value="Genomic_DNA"/>
</dbReference>
<dbReference type="RefSeq" id="WP_010652342.1">
    <property type="nucleotide sequence ID" value="NZ_UGGT01000001.1"/>
</dbReference>
<evidence type="ECO:0000313" key="3">
    <source>
        <dbReference type="Proteomes" id="UP000254554"/>
    </source>
</evidence>
<evidence type="ECO:0000256" key="1">
    <source>
        <dbReference type="SAM" id="Phobius"/>
    </source>
</evidence>
<feature type="transmembrane region" description="Helical" evidence="1">
    <location>
        <begin position="183"/>
        <end position="204"/>
    </location>
</feature>
<feature type="transmembrane region" description="Helical" evidence="1">
    <location>
        <begin position="12"/>
        <end position="31"/>
    </location>
</feature>
<reference evidence="2 3" key="1">
    <citation type="submission" date="2018-06" db="EMBL/GenBank/DDBJ databases">
        <authorList>
            <consortium name="Pathogen Informatics"/>
            <person name="Doyle S."/>
        </authorList>
    </citation>
    <scope>NUCLEOTIDE SEQUENCE [LARGE SCALE GENOMIC DNA]</scope>
    <source>
        <strain evidence="2 3">NCTC11370</strain>
    </source>
</reference>
<protein>
    <submittedName>
        <fullName evidence="2">Uncharacterized protein</fullName>
    </submittedName>
</protein>
<feature type="transmembrane region" description="Helical" evidence="1">
    <location>
        <begin position="262"/>
        <end position="281"/>
    </location>
</feature>
<feature type="transmembrane region" description="Helical" evidence="1">
    <location>
        <begin position="461"/>
        <end position="482"/>
    </location>
</feature>